<evidence type="ECO:0000313" key="2">
    <source>
        <dbReference type="Proteomes" id="UP001341840"/>
    </source>
</evidence>
<sequence length="67" mass="7003">MALHPISLLSQQRCHNIVTANSSVAVLKPAAVSAMLTGSFPFAPSLCLNNRCCLQKGSCDSAVVVCQ</sequence>
<accession>A0ABU6TKX2</accession>
<name>A0ABU6TKX2_9FABA</name>
<gene>
    <name evidence="1" type="ORF">PIB30_056025</name>
</gene>
<dbReference type="Proteomes" id="UP001341840">
    <property type="component" value="Unassembled WGS sequence"/>
</dbReference>
<reference evidence="1 2" key="1">
    <citation type="journal article" date="2023" name="Plants (Basel)">
        <title>Bridging the Gap: Combining Genomics and Transcriptomics Approaches to Understand Stylosanthes scabra, an Orphan Legume from the Brazilian Caatinga.</title>
        <authorList>
            <person name="Ferreira-Neto J.R.C."/>
            <person name="da Silva M.D."/>
            <person name="Binneck E."/>
            <person name="de Melo N.F."/>
            <person name="da Silva R.H."/>
            <person name="de Melo A.L.T.M."/>
            <person name="Pandolfi V."/>
            <person name="Bustamante F.O."/>
            <person name="Brasileiro-Vidal A.C."/>
            <person name="Benko-Iseppon A.M."/>
        </authorList>
    </citation>
    <scope>NUCLEOTIDE SEQUENCE [LARGE SCALE GENOMIC DNA]</scope>
    <source>
        <tissue evidence="1">Leaves</tissue>
    </source>
</reference>
<dbReference type="EMBL" id="JASCZI010091064">
    <property type="protein sequence ID" value="MED6148775.1"/>
    <property type="molecule type" value="Genomic_DNA"/>
</dbReference>
<comment type="caution">
    <text evidence="1">The sequence shown here is derived from an EMBL/GenBank/DDBJ whole genome shotgun (WGS) entry which is preliminary data.</text>
</comment>
<protein>
    <submittedName>
        <fullName evidence="1">Uncharacterized protein</fullName>
    </submittedName>
</protein>
<evidence type="ECO:0000313" key="1">
    <source>
        <dbReference type="EMBL" id="MED6148775.1"/>
    </source>
</evidence>
<organism evidence="1 2">
    <name type="scientific">Stylosanthes scabra</name>
    <dbReference type="NCBI Taxonomy" id="79078"/>
    <lineage>
        <taxon>Eukaryota</taxon>
        <taxon>Viridiplantae</taxon>
        <taxon>Streptophyta</taxon>
        <taxon>Embryophyta</taxon>
        <taxon>Tracheophyta</taxon>
        <taxon>Spermatophyta</taxon>
        <taxon>Magnoliopsida</taxon>
        <taxon>eudicotyledons</taxon>
        <taxon>Gunneridae</taxon>
        <taxon>Pentapetalae</taxon>
        <taxon>rosids</taxon>
        <taxon>fabids</taxon>
        <taxon>Fabales</taxon>
        <taxon>Fabaceae</taxon>
        <taxon>Papilionoideae</taxon>
        <taxon>50 kb inversion clade</taxon>
        <taxon>dalbergioids sensu lato</taxon>
        <taxon>Dalbergieae</taxon>
        <taxon>Pterocarpus clade</taxon>
        <taxon>Stylosanthes</taxon>
    </lineage>
</organism>
<keyword evidence="2" id="KW-1185">Reference proteome</keyword>
<proteinExistence type="predicted"/>